<dbReference type="Proteomes" id="UP000199286">
    <property type="component" value="Unassembled WGS sequence"/>
</dbReference>
<dbReference type="AlphaFoldDB" id="A0A1H3GDE7"/>
<dbReference type="STRING" id="321339.SAMN05444340_102290"/>
<dbReference type="RefSeq" id="WP_245710765.1">
    <property type="nucleotide sequence ID" value="NZ_FNPF01000002.1"/>
</dbReference>
<dbReference type="CDD" id="cd00093">
    <property type="entry name" value="HTH_XRE"/>
    <property type="match status" value="1"/>
</dbReference>
<sequence>MKLLREFALDKQPQHDHQPNPAALRDMLGANLRKLTARSESISALCREIGINRTQFNRYLAGESFPRPDLLHRICRHFGVDARILLEPLESVAAPVKGPMVHPAVADFLGRSAQPVREEDFPSGFYRFVRRSFLDSNRFVMGLVYVFRADGLCFLRGFEAREAMRSQGLPADPCTREFRGAVLPQEDGVSALVSRRGATTATYNFLSRVPTFENNYWVGYTSRPLRENVAGRRFERQVYEHLGRKTGKVLAAARASGLVSADSLMPYHRQLLEPDKPIS</sequence>
<name>A0A1H3GDE7_9RHOB</name>
<accession>A0A1H3GDE7</accession>
<gene>
    <name evidence="2" type="ORF">SAMN05444340_102290</name>
</gene>
<reference evidence="2 3" key="1">
    <citation type="submission" date="2016-10" db="EMBL/GenBank/DDBJ databases">
        <authorList>
            <person name="de Groot N.N."/>
        </authorList>
    </citation>
    <scope>NUCLEOTIDE SEQUENCE [LARGE SCALE GENOMIC DNA]</scope>
    <source>
        <strain evidence="2 3">DSM 26880</strain>
    </source>
</reference>
<dbReference type="InterPro" id="IPR010982">
    <property type="entry name" value="Lambda_DNA-bd_dom_sf"/>
</dbReference>
<dbReference type="SUPFAM" id="SSF47413">
    <property type="entry name" value="lambda repressor-like DNA-binding domains"/>
    <property type="match status" value="1"/>
</dbReference>
<dbReference type="PROSITE" id="PS50943">
    <property type="entry name" value="HTH_CROC1"/>
    <property type="match status" value="1"/>
</dbReference>
<dbReference type="Pfam" id="PF13560">
    <property type="entry name" value="HTH_31"/>
    <property type="match status" value="1"/>
</dbReference>
<dbReference type="InterPro" id="IPR001387">
    <property type="entry name" value="Cro/C1-type_HTH"/>
</dbReference>
<keyword evidence="2" id="KW-0238">DNA-binding</keyword>
<keyword evidence="3" id="KW-1185">Reference proteome</keyword>
<evidence type="ECO:0000259" key="1">
    <source>
        <dbReference type="PROSITE" id="PS50943"/>
    </source>
</evidence>
<evidence type="ECO:0000313" key="3">
    <source>
        <dbReference type="Proteomes" id="UP000199286"/>
    </source>
</evidence>
<dbReference type="GO" id="GO:0003677">
    <property type="term" value="F:DNA binding"/>
    <property type="evidence" value="ECO:0007669"/>
    <property type="project" value="UniProtKB-KW"/>
</dbReference>
<protein>
    <submittedName>
        <fullName evidence="2">Cro/C1-type HTH DNA-binding domain-containing protein</fullName>
    </submittedName>
</protein>
<dbReference type="Gene3D" id="1.10.260.40">
    <property type="entry name" value="lambda repressor-like DNA-binding domains"/>
    <property type="match status" value="1"/>
</dbReference>
<dbReference type="EMBL" id="FNPF01000002">
    <property type="protein sequence ID" value="SDY01306.1"/>
    <property type="molecule type" value="Genomic_DNA"/>
</dbReference>
<feature type="domain" description="HTH cro/C1-type" evidence="1">
    <location>
        <begin position="41"/>
        <end position="85"/>
    </location>
</feature>
<evidence type="ECO:0000313" key="2">
    <source>
        <dbReference type="EMBL" id="SDY01306.1"/>
    </source>
</evidence>
<organism evidence="2 3">
    <name type="scientific">Citreimonas salinaria</name>
    <dbReference type="NCBI Taxonomy" id="321339"/>
    <lineage>
        <taxon>Bacteria</taxon>
        <taxon>Pseudomonadati</taxon>
        <taxon>Pseudomonadota</taxon>
        <taxon>Alphaproteobacteria</taxon>
        <taxon>Rhodobacterales</taxon>
        <taxon>Roseobacteraceae</taxon>
        <taxon>Citreimonas</taxon>
    </lineage>
</organism>
<proteinExistence type="predicted"/>